<keyword evidence="1" id="KW-0812">Transmembrane</keyword>
<feature type="transmembrane region" description="Helical" evidence="1">
    <location>
        <begin position="164"/>
        <end position="182"/>
    </location>
</feature>
<dbReference type="Proteomes" id="UP000676169">
    <property type="component" value="Chromosome"/>
</dbReference>
<dbReference type="AlphaFoldDB" id="A0A975J190"/>
<dbReference type="RefSeq" id="WP_211632819.1">
    <property type="nucleotide sequence ID" value="NZ_CP073100.1"/>
</dbReference>
<evidence type="ECO:0000313" key="3">
    <source>
        <dbReference type="Proteomes" id="UP000676169"/>
    </source>
</evidence>
<reference evidence="2" key="1">
    <citation type="submission" date="2021-04" db="EMBL/GenBank/DDBJ databases">
        <title>Luteolibacter sp. 32A isolated from the skin of an Anderson's salamander (Ambystoma andersonii).</title>
        <authorList>
            <person name="Spergser J."/>
            <person name="Busse H.-J."/>
        </authorList>
    </citation>
    <scope>NUCLEOTIDE SEQUENCE</scope>
    <source>
        <strain evidence="2">32A</strain>
    </source>
</reference>
<organism evidence="2 3">
    <name type="scientific">Luteolibacter ambystomatis</name>
    <dbReference type="NCBI Taxonomy" id="2824561"/>
    <lineage>
        <taxon>Bacteria</taxon>
        <taxon>Pseudomonadati</taxon>
        <taxon>Verrucomicrobiota</taxon>
        <taxon>Verrucomicrobiia</taxon>
        <taxon>Verrucomicrobiales</taxon>
        <taxon>Verrucomicrobiaceae</taxon>
        <taxon>Luteolibacter</taxon>
    </lineage>
</organism>
<feature type="transmembrane region" description="Helical" evidence="1">
    <location>
        <begin position="104"/>
        <end position="127"/>
    </location>
</feature>
<name>A0A975J190_9BACT</name>
<sequence length="533" mass="57660">MLPPHEHPDNLQIRCPACGQRFNVGVDLRDRTVECGSCEHRFRIDDDVIIRSRKFYPGERRDPRLDMFARVPHAPPVSPNIQTVAYAPEPSHASFEPPSPLRTMVGIAAVVGMIFIGVLLMGGARYGGMLDGVSTLKRLGLAGFAGVAGGALLVYANPRGRRKAVAVALLLLAGLLAVPLTFTTASEPIASNRPVVPAQPVPVKTAQAPDRSSELADRMVLEPLIKETSRLAADGAPGRAVGVWLRNLRDSNRFLVRDYLINATGADVLHSNLYTRPDDEWLLVLSGPSVSLESATQAASRLAGDVDATRIHEKLNVVEVTVNNAIFVAGPLEKLQDKGDPAFYDLNRRELESIDPDRITKAVKRLAEAEPKIYREDITRLLIQHVRGADAALLGNLAKALGIWATPEDTKSAVALEAGLRRLRETGVVPPHDLVAFLVSRKAVAIAPIVDELWASDPTTWEPLYGDLGPVIEPLVLKHLSDVKISVRQSGLRLLGKTGTSKSVAPISALASGADPETKVIIDRALKAIQERH</sequence>
<feature type="transmembrane region" description="Helical" evidence="1">
    <location>
        <begin position="139"/>
        <end position="157"/>
    </location>
</feature>
<evidence type="ECO:0008006" key="4">
    <source>
        <dbReference type="Google" id="ProtNLM"/>
    </source>
</evidence>
<gene>
    <name evidence="2" type="ORF">KBB96_04580</name>
</gene>
<accession>A0A975J190</accession>
<keyword evidence="1" id="KW-1133">Transmembrane helix</keyword>
<dbReference type="EMBL" id="CP073100">
    <property type="protein sequence ID" value="QUE52170.1"/>
    <property type="molecule type" value="Genomic_DNA"/>
</dbReference>
<proteinExistence type="predicted"/>
<keyword evidence="1" id="KW-0472">Membrane</keyword>
<keyword evidence="3" id="KW-1185">Reference proteome</keyword>
<dbReference type="KEGG" id="lamb:KBB96_04580"/>
<protein>
    <recommendedName>
        <fullName evidence="4">HEAT repeat domain-containing protein</fullName>
    </recommendedName>
</protein>
<evidence type="ECO:0000256" key="1">
    <source>
        <dbReference type="SAM" id="Phobius"/>
    </source>
</evidence>
<evidence type="ECO:0000313" key="2">
    <source>
        <dbReference type="EMBL" id="QUE52170.1"/>
    </source>
</evidence>